<evidence type="ECO:0000259" key="2">
    <source>
        <dbReference type="Pfam" id="PF14378"/>
    </source>
</evidence>
<accession>A0A6P1YE21</accession>
<dbReference type="SUPFAM" id="SSF48317">
    <property type="entry name" value="Acid phosphatase/Vanadium-dependent haloperoxidase"/>
    <property type="match status" value="1"/>
</dbReference>
<dbReference type="AlphaFoldDB" id="A0A6P1YE21"/>
<name>A0A6P1YE21_9FIRM</name>
<dbReference type="GO" id="GO:0016020">
    <property type="term" value="C:membrane"/>
    <property type="evidence" value="ECO:0007669"/>
    <property type="project" value="UniProtKB-SubCell"/>
</dbReference>
<keyword evidence="1" id="KW-0812">Transmembrane</keyword>
<organism evidence="3 4">
    <name type="scientific">Caloranaerobacter azorensis</name>
    <dbReference type="NCBI Taxonomy" id="116090"/>
    <lineage>
        <taxon>Bacteria</taxon>
        <taxon>Bacillati</taxon>
        <taxon>Bacillota</taxon>
        <taxon>Tissierellia</taxon>
        <taxon>Tissierellales</taxon>
        <taxon>Thermohalobacteraceae</taxon>
        <taxon>Caloranaerobacter</taxon>
    </lineage>
</organism>
<dbReference type="RefSeq" id="WP_163234463.1">
    <property type="nucleotide sequence ID" value="NZ_CP048617.1"/>
</dbReference>
<dbReference type="InterPro" id="IPR026841">
    <property type="entry name" value="Aur1/Ipt1"/>
</dbReference>
<gene>
    <name evidence="3" type="ORF">G3A45_02990</name>
</gene>
<dbReference type="Pfam" id="PF14378">
    <property type="entry name" value="PAP2_3"/>
    <property type="match status" value="1"/>
</dbReference>
<feature type="transmembrane region" description="Helical" evidence="1">
    <location>
        <begin position="121"/>
        <end position="138"/>
    </location>
</feature>
<evidence type="ECO:0000313" key="3">
    <source>
        <dbReference type="EMBL" id="QIB26365.1"/>
    </source>
</evidence>
<protein>
    <submittedName>
        <fullName evidence="3">Phosphatase PAP2 family protein</fullName>
    </submittedName>
</protein>
<reference evidence="3 4" key="1">
    <citation type="submission" date="2020-02" db="EMBL/GenBank/DDBJ databases">
        <title>Thermophilic hydrogen producing bacteria, Caloranaerobacter azorensis.</title>
        <authorList>
            <person name="Baek K."/>
        </authorList>
    </citation>
    <scope>NUCLEOTIDE SEQUENCE [LARGE SCALE GENOMIC DNA]</scope>
    <source>
        <strain evidence="3 4">T3-1</strain>
    </source>
</reference>
<dbReference type="InterPro" id="IPR036938">
    <property type="entry name" value="PAP2/HPO_sf"/>
</dbReference>
<dbReference type="Gene3D" id="1.20.144.10">
    <property type="entry name" value="Phosphatidic acid phosphatase type 2/haloperoxidase"/>
    <property type="match status" value="1"/>
</dbReference>
<evidence type="ECO:0000256" key="1">
    <source>
        <dbReference type="SAM" id="Phobius"/>
    </source>
</evidence>
<keyword evidence="1" id="KW-0472">Membrane</keyword>
<keyword evidence="1" id="KW-1133">Transmembrane helix</keyword>
<proteinExistence type="predicted"/>
<dbReference type="Proteomes" id="UP000464452">
    <property type="component" value="Chromosome"/>
</dbReference>
<sequence>MGVLLYLLIKDKKLFITHSLAVILGQTICLIIFLLYPTYVIRPEVVGSDIFSKLVLLIYSNDNPVNAFPSVHVLQSVLTHIAILNIKNIKKSVKISSYVFSTMVILSTITIKQHYVIDVAGGYLLAAICAKFVYEIFYQRYKANTLDVIFSTNK</sequence>
<dbReference type="EMBL" id="CP048617">
    <property type="protein sequence ID" value="QIB26365.1"/>
    <property type="molecule type" value="Genomic_DNA"/>
</dbReference>
<dbReference type="KEGG" id="cazo:G3A45_02990"/>
<evidence type="ECO:0000313" key="4">
    <source>
        <dbReference type="Proteomes" id="UP000464452"/>
    </source>
</evidence>
<feature type="transmembrane region" description="Helical" evidence="1">
    <location>
        <begin position="14"/>
        <end position="36"/>
    </location>
</feature>
<feature type="transmembrane region" description="Helical" evidence="1">
    <location>
        <begin position="98"/>
        <end position="115"/>
    </location>
</feature>
<feature type="domain" description="Inositolphosphotransferase Aur1/Ipt1" evidence="2">
    <location>
        <begin position="4"/>
        <end position="129"/>
    </location>
</feature>